<evidence type="ECO:0000313" key="12">
    <source>
        <dbReference type="EMBL" id="TLQ40896.1"/>
    </source>
</evidence>
<dbReference type="SUPFAM" id="SSF53613">
    <property type="entry name" value="Ribokinase-like"/>
    <property type="match status" value="1"/>
</dbReference>
<dbReference type="RefSeq" id="WP_138404739.1">
    <property type="nucleotide sequence ID" value="NZ_VBSP01000023.1"/>
</dbReference>
<dbReference type="GO" id="GO:0009228">
    <property type="term" value="P:thiamine biosynthetic process"/>
    <property type="evidence" value="ECO:0007669"/>
    <property type="project" value="UniProtKB-KW"/>
</dbReference>
<protein>
    <recommendedName>
        <fullName evidence="11">Hydroxyethylthiazole kinase</fullName>
        <ecNumber evidence="11">2.7.1.50</ecNumber>
    </recommendedName>
    <alternativeName>
        <fullName evidence="11">4-methyl-5-beta-hydroxyethylthiazole kinase</fullName>
        <shortName evidence="11">TH kinase</shortName>
        <shortName evidence="11">Thz kinase</shortName>
    </alternativeName>
</protein>
<evidence type="ECO:0000256" key="9">
    <source>
        <dbReference type="ARBA" id="ARBA00022842"/>
    </source>
</evidence>
<dbReference type="HAMAP" id="MF_00228">
    <property type="entry name" value="Thz_kinase"/>
    <property type="match status" value="1"/>
</dbReference>
<dbReference type="PIRSF" id="PIRSF000513">
    <property type="entry name" value="Thz_kinase"/>
    <property type="match status" value="1"/>
</dbReference>
<keyword evidence="10 11" id="KW-0784">Thiamine biosynthesis</keyword>
<dbReference type="Gene3D" id="3.40.1190.20">
    <property type="match status" value="1"/>
</dbReference>
<dbReference type="GO" id="GO:0005524">
    <property type="term" value="F:ATP binding"/>
    <property type="evidence" value="ECO:0007669"/>
    <property type="project" value="UniProtKB-UniRule"/>
</dbReference>
<dbReference type="GO" id="GO:0009229">
    <property type="term" value="P:thiamine diphosphate biosynthetic process"/>
    <property type="evidence" value="ECO:0007669"/>
    <property type="project" value="UniProtKB-UniRule"/>
</dbReference>
<comment type="caution">
    <text evidence="12">The sequence shown here is derived from an EMBL/GenBank/DDBJ whole genome shotgun (WGS) entry which is preliminary data.</text>
</comment>
<evidence type="ECO:0000256" key="3">
    <source>
        <dbReference type="ARBA" id="ARBA00004868"/>
    </source>
</evidence>
<dbReference type="UniPathway" id="UPA00060">
    <property type="reaction ID" value="UER00139"/>
</dbReference>
<feature type="binding site" evidence="11">
    <location>
        <position position="194"/>
    </location>
    <ligand>
        <name>substrate</name>
    </ligand>
</feature>
<evidence type="ECO:0000256" key="4">
    <source>
        <dbReference type="ARBA" id="ARBA00022679"/>
    </source>
</evidence>
<name>A0A5R9DWN9_9LACT</name>
<keyword evidence="7 11" id="KW-0418">Kinase</keyword>
<comment type="pathway">
    <text evidence="3 11">Cofactor biosynthesis; thiamine diphosphate biosynthesis; 4-methyl-5-(2-phosphoethyl)-thiazole from 5-(2-hydroxyethyl)-4-methylthiazole: step 1/1.</text>
</comment>
<keyword evidence="4 11" id="KW-0808">Transferase</keyword>
<keyword evidence="5 11" id="KW-0479">Metal-binding</keyword>
<keyword evidence="6 11" id="KW-0547">Nucleotide-binding</keyword>
<comment type="cofactor">
    <cofactor evidence="2 11">
        <name>Mg(2+)</name>
        <dbReference type="ChEBI" id="CHEBI:18420"/>
    </cofactor>
</comment>
<proteinExistence type="inferred from homology"/>
<dbReference type="NCBIfam" id="NF006830">
    <property type="entry name" value="PRK09355.1"/>
    <property type="match status" value="1"/>
</dbReference>
<dbReference type="InterPro" id="IPR029056">
    <property type="entry name" value="Ribokinase-like"/>
</dbReference>
<evidence type="ECO:0000256" key="10">
    <source>
        <dbReference type="ARBA" id="ARBA00022977"/>
    </source>
</evidence>
<evidence type="ECO:0000256" key="8">
    <source>
        <dbReference type="ARBA" id="ARBA00022840"/>
    </source>
</evidence>
<dbReference type="EC" id="2.7.1.50" evidence="11"/>
<accession>A0A5R9DWN9</accession>
<evidence type="ECO:0000256" key="7">
    <source>
        <dbReference type="ARBA" id="ARBA00022777"/>
    </source>
</evidence>
<dbReference type="GO" id="GO:0000287">
    <property type="term" value="F:magnesium ion binding"/>
    <property type="evidence" value="ECO:0007669"/>
    <property type="project" value="UniProtKB-UniRule"/>
</dbReference>
<evidence type="ECO:0000256" key="5">
    <source>
        <dbReference type="ARBA" id="ARBA00022723"/>
    </source>
</evidence>
<reference evidence="12 13" key="1">
    <citation type="submission" date="2019-05" db="EMBL/GenBank/DDBJ databases">
        <title>The metagenome of a microbial culture collection derived from dairy environment covers the genomic content of the human microbiome.</title>
        <authorList>
            <person name="Roder T."/>
            <person name="Wuthrich D."/>
            <person name="Sattari Z."/>
            <person name="Von Ah U."/>
            <person name="Bar C."/>
            <person name="Ronchi F."/>
            <person name="Macpherson A.J."/>
            <person name="Ganal-Vonarburg S.C."/>
            <person name="Bruggmann R."/>
            <person name="Vergeres G."/>
        </authorList>
    </citation>
    <scope>NUCLEOTIDE SEQUENCE [LARGE SCALE GENOMIC DNA]</scope>
    <source>
        <strain evidence="12 13">FAM 24227</strain>
    </source>
</reference>
<evidence type="ECO:0000313" key="13">
    <source>
        <dbReference type="Proteomes" id="UP000306420"/>
    </source>
</evidence>
<evidence type="ECO:0000256" key="11">
    <source>
        <dbReference type="HAMAP-Rule" id="MF_00228"/>
    </source>
</evidence>
<feature type="binding site" evidence="11">
    <location>
        <position position="43"/>
    </location>
    <ligand>
        <name>substrate</name>
    </ligand>
</feature>
<evidence type="ECO:0000256" key="1">
    <source>
        <dbReference type="ARBA" id="ARBA00001771"/>
    </source>
</evidence>
<evidence type="ECO:0000256" key="6">
    <source>
        <dbReference type="ARBA" id="ARBA00022741"/>
    </source>
</evidence>
<evidence type="ECO:0000256" key="2">
    <source>
        <dbReference type="ARBA" id="ARBA00001946"/>
    </source>
</evidence>
<organism evidence="12 13">
    <name type="scientific">Ruoffia tabacinasalis</name>
    <dbReference type="NCBI Taxonomy" id="87458"/>
    <lineage>
        <taxon>Bacteria</taxon>
        <taxon>Bacillati</taxon>
        <taxon>Bacillota</taxon>
        <taxon>Bacilli</taxon>
        <taxon>Lactobacillales</taxon>
        <taxon>Aerococcaceae</taxon>
        <taxon>Ruoffia</taxon>
    </lineage>
</organism>
<dbReference type="AlphaFoldDB" id="A0A5R9DWN9"/>
<dbReference type="InterPro" id="IPR000417">
    <property type="entry name" value="Hyethyz_kinase"/>
</dbReference>
<dbReference type="Pfam" id="PF02110">
    <property type="entry name" value="HK"/>
    <property type="match status" value="1"/>
</dbReference>
<dbReference type="PRINTS" id="PR01099">
    <property type="entry name" value="HYETHTZKNASE"/>
</dbReference>
<comment type="catalytic activity">
    <reaction evidence="1 11">
        <text>5-(2-hydroxyethyl)-4-methylthiazole + ATP = 4-methyl-5-(2-phosphooxyethyl)-thiazole + ADP + H(+)</text>
        <dbReference type="Rhea" id="RHEA:24212"/>
        <dbReference type="ChEBI" id="CHEBI:15378"/>
        <dbReference type="ChEBI" id="CHEBI:17957"/>
        <dbReference type="ChEBI" id="CHEBI:30616"/>
        <dbReference type="ChEBI" id="CHEBI:58296"/>
        <dbReference type="ChEBI" id="CHEBI:456216"/>
        <dbReference type="EC" id="2.7.1.50"/>
    </reaction>
</comment>
<dbReference type="Proteomes" id="UP000306420">
    <property type="component" value="Unassembled WGS sequence"/>
</dbReference>
<dbReference type="GO" id="GO:0004417">
    <property type="term" value="F:hydroxyethylthiazole kinase activity"/>
    <property type="evidence" value="ECO:0007669"/>
    <property type="project" value="UniProtKB-UniRule"/>
</dbReference>
<sequence length="273" mass="29155">MIEINHLWEKVREANPLVHTISNLVSANDCANLLLAVGASPIMASAIQEMEDITRISQATVLNLGTPNDSKYATCTKAGVYANKYAHPVIVDPVGIGASLYRKEKVTQLLKEVQPTIIRANVGEVQSLLGSKSQARGVDSFAQSHSDDGQSDAVVLAQQLDCVVLMTGKDDFVTNGTHSYLIEGGSSILTKITGTGDMLSVLCGALSNVTDPLTAALSASYSWKVIGKLVKESSAGLGQAHRQLFDYASQIEQITKIQHTVTIHESGGRKHVN</sequence>
<dbReference type="CDD" id="cd01170">
    <property type="entry name" value="THZ_kinase"/>
    <property type="match status" value="1"/>
</dbReference>
<comment type="function">
    <text evidence="11">Catalyzes the phosphorylation of the hydroxyl group of 4-methyl-5-beta-hydroxyethylthiazole (THZ).</text>
</comment>
<comment type="similarity">
    <text evidence="11">Belongs to the Thz kinase family.</text>
</comment>
<dbReference type="OrthoDB" id="9778146at2"/>
<feature type="binding site" evidence="11">
    <location>
        <position position="119"/>
    </location>
    <ligand>
        <name>ATP</name>
        <dbReference type="ChEBI" id="CHEBI:30616"/>
    </ligand>
</feature>
<keyword evidence="9 11" id="KW-0460">Magnesium</keyword>
<feature type="binding site" evidence="11">
    <location>
        <position position="167"/>
    </location>
    <ligand>
        <name>ATP</name>
        <dbReference type="ChEBI" id="CHEBI:30616"/>
    </ligand>
</feature>
<gene>
    <name evidence="11 12" type="primary">thiM</name>
    <name evidence="12" type="ORF">FEZ33_07265</name>
</gene>
<dbReference type="EMBL" id="VBSP01000023">
    <property type="protein sequence ID" value="TLQ40896.1"/>
    <property type="molecule type" value="Genomic_DNA"/>
</dbReference>
<keyword evidence="8 11" id="KW-0067">ATP-binding</keyword>